<dbReference type="AlphaFoldDB" id="A0A561UR12"/>
<accession>A0A561UR12</accession>
<comment type="caution">
    <text evidence="1">The sequence shown here is derived from an EMBL/GenBank/DDBJ whole genome shotgun (WGS) entry which is preliminary data.</text>
</comment>
<reference evidence="1 2" key="1">
    <citation type="submission" date="2019-06" db="EMBL/GenBank/DDBJ databases">
        <title>Sequencing the genomes of 1000 actinobacteria strains.</title>
        <authorList>
            <person name="Klenk H.-P."/>
        </authorList>
    </citation>
    <scope>NUCLEOTIDE SEQUENCE [LARGE SCALE GENOMIC DNA]</scope>
    <source>
        <strain evidence="1 2">DSM 42059</strain>
    </source>
</reference>
<evidence type="ECO:0000313" key="1">
    <source>
        <dbReference type="EMBL" id="TWG01812.1"/>
    </source>
</evidence>
<proteinExistence type="predicted"/>
<dbReference type="EMBL" id="VIWW01000001">
    <property type="protein sequence ID" value="TWG01812.1"/>
    <property type="molecule type" value="Genomic_DNA"/>
</dbReference>
<protein>
    <submittedName>
        <fullName evidence="1">Uncharacterized protein</fullName>
    </submittedName>
</protein>
<sequence length="72" mass="7374">MPRGAPLLDVQRTLDGAENPGTRLCTLCGCAQELTPMPLFGPPGAAPVAAVVALLAERISEEIEHHGGSVGI</sequence>
<name>A0A561UR12_9ACTN</name>
<dbReference type="Proteomes" id="UP000318186">
    <property type="component" value="Unassembled WGS sequence"/>
</dbReference>
<evidence type="ECO:0000313" key="2">
    <source>
        <dbReference type="Proteomes" id="UP000318186"/>
    </source>
</evidence>
<gene>
    <name evidence="1" type="ORF">FHX80_11203</name>
</gene>
<organism evidence="1 2">
    <name type="scientific">Streptomyces brevispora</name>
    <dbReference type="NCBI Taxonomy" id="887462"/>
    <lineage>
        <taxon>Bacteria</taxon>
        <taxon>Bacillati</taxon>
        <taxon>Actinomycetota</taxon>
        <taxon>Actinomycetes</taxon>
        <taxon>Kitasatosporales</taxon>
        <taxon>Streptomycetaceae</taxon>
        <taxon>Streptomyces</taxon>
    </lineage>
</organism>